<evidence type="ECO:0000256" key="5">
    <source>
        <dbReference type="ARBA" id="ARBA00023157"/>
    </source>
</evidence>
<dbReference type="PROSITE" id="PS00282">
    <property type="entry name" value="KAZAL_1"/>
    <property type="match status" value="1"/>
</dbReference>
<dbReference type="Proteomes" id="UP000002279">
    <property type="component" value="Chromosome X1"/>
</dbReference>
<evidence type="ECO:0000256" key="3">
    <source>
        <dbReference type="ARBA" id="ARBA00022690"/>
    </source>
</evidence>
<dbReference type="GO" id="GO:0004867">
    <property type="term" value="F:serine-type endopeptidase inhibitor activity"/>
    <property type="evidence" value="ECO:0007669"/>
    <property type="project" value="UniProtKB-KW"/>
</dbReference>
<dbReference type="InParanoid" id="A0A6I8PE95"/>
<keyword evidence="3" id="KW-0646">Protease inhibitor</keyword>
<dbReference type="PROSITE" id="PS51465">
    <property type="entry name" value="KAZAL_2"/>
    <property type="match status" value="1"/>
</dbReference>
<sequence length="72" mass="7775">VTHYGLYLVLSIRKAQTLQFEPTSSQTIDCSGTKAFCTMEYSAHCGSDGTTYSNKCAFCAAVKSSGPTWVSH</sequence>
<dbReference type="AlphaFoldDB" id="A0A6I8PE95"/>
<keyword evidence="5" id="KW-1015">Disulfide bond</keyword>
<evidence type="ECO:0000313" key="7">
    <source>
        <dbReference type="Ensembl" id="ENSOANP00000052220.1"/>
    </source>
</evidence>
<evidence type="ECO:0000259" key="6">
    <source>
        <dbReference type="PROSITE" id="PS51465"/>
    </source>
</evidence>
<evidence type="ECO:0000256" key="2">
    <source>
        <dbReference type="ARBA" id="ARBA00022525"/>
    </source>
</evidence>
<organism evidence="7 8">
    <name type="scientific">Ornithorhynchus anatinus</name>
    <name type="common">Duckbill platypus</name>
    <dbReference type="NCBI Taxonomy" id="9258"/>
    <lineage>
        <taxon>Eukaryota</taxon>
        <taxon>Metazoa</taxon>
        <taxon>Chordata</taxon>
        <taxon>Craniata</taxon>
        <taxon>Vertebrata</taxon>
        <taxon>Euteleostomi</taxon>
        <taxon>Mammalia</taxon>
        <taxon>Monotremata</taxon>
        <taxon>Ornithorhynchidae</taxon>
        <taxon>Ornithorhynchus</taxon>
    </lineage>
</organism>
<reference evidence="7" key="3">
    <citation type="submission" date="2025-09" db="UniProtKB">
        <authorList>
            <consortium name="Ensembl"/>
        </authorList>
    </citation>
    <scope>IDENTIFICATION</scope>
    <source>
        <strain evidence="7">Glennie</strain>
    </source>
</reference>
<feature type="domain" description="Kazal-like" evidence="6">
    <location>
        <begin position="24"/>
        <end position="72"/>
    </location>
</feature>
<reference evidence="7 8" key="1">
    <citation type="journal article" date="2008" name="Nature">
        <title>Genome analysis of the platypus reveals unique signatures of evolution.</title>
        <authorList>
            <person name="Warren W.C."/>
            <person name="Hillier L.W."/>
            <person name="Marshall Graves J.A."/>
            <person name="Birney E."/>
            <person name="Ponting C.P."/>
            <person name="Grutzner F."/>
            <person name="Belov K."/>
            <person name="Miller W."/>
            <person name="Clarke L."/>
            <person name="Chinwalla A.T."/>
            <person name="Yang S.P."/>
            <person name="Heger A."/>
            <person name="Locke D.P."/>
            <person name="Miethke P."/>
            <person name="Waters P.D."/>
            <person name="Veyrunes F."/>
            <person name="Fulton L."/>
            <person name="Fulton B."/>
            <person name="Graves T."/>
            <person name="Wallis J."/>
            <person name="Puente X.S."/>
            <person name="Lopez-Otin C."/>
            <person name="Ordonez G.R."/>
            <person name="Eichler E.E."/>
            <person name="Chen L."/>
            <person name="Cheng Z."/>
            <person name="Deakin J.E."/>
            <person name="Alsop A."/>
            <person name="Thompson K."/>
            <person name="Kirby P."/>
            <person name="Papenfuss A.T."/>
            <person name="Wakefield M.J."/>
            <person name="Olender T."/>
            <person name="Lancet D."/>
            <person name="Huttley G.A."/>
            <person name="Smit A.F."/>
            <person name="Pask A."/>
            <person name="Temple-Smith P."/>
            <person name="Batzer M.A."/>
            <person name="Walker J.A."/>
            <person name="Konkel M.K."/>
            <person name="Harris R.S."/>
            <person name="Whittington C.M."/>
            <person name="Wong E.S."/>
            <person name="Gemmell N.J."/>
            <person name="Buschiazzo E."/>
            <person name="Vargas Jentzsch I.M."/>
            <person name="Merkel A."/>
            <person name="Schmitz J."/>
            <person name="Zemann A."/>
            <person name="Churakov G."/>
            <person name="Kriegs J.O."/>
            <person name="Brosius J."/>
            <person name="Murchison E.P."/>
            <person name="Sachidanandam R."/>
            <person name="Smith C."/>
            <person name="Hannon G.J."/>
            <person name="Tsend-Ayush E."/>
            <person name="McMillan D."/>
            <person name="Attenborough R."/>
            <person name="Rens W."/>
            <person name="Ferguson-Smith M."/>
            <person name="Lefevre C.M."/>
            <person name="Sharp J.A."/>
            <person name="Nicholas K.R."/>
            <person name="Ray D.A."/>
            <person name="Kube M."/>
            <person name="Reinhardt R."/>
            <person name="Pringle T.H."/>
            <person name="Taylor J."/>
            <person name="Jones R.C."/>
            <person name="Nixon B."/>
            <person name="Dacheux J.L."/>
            <person name="Niwa H."/>
            <person name="Sekita Y."/>
            <person name="Huang X."/>
            <person name="Stark A."/>
            <person name="Kheradpour P."/>
            <person name="Kellis M."/>
            <person name="Flicek P."/>
            <person name="Chen Y."/>
            <person name="Webber C."/>
            <person name="Hardison R."/>
            <person name="Nelson J."/>
            <person name="Hallsworth-Pepin K."/>
            <person name="Delehaunty K."/>
            <person name="Markovic C."/>
            <person name="Minx P."/>
            <person name="Feng Y."/>
            <person name="Kremitzki C."/>
            <person name="Mitreva M."/>
            <person name="Glasscock J."/>
            <person name="Wylie T."/>
            <person name="Wohldmann P."/>
            <person name="Thiru P."/>
            <person name="Nhan M.N."/>
            <person name="Pohl C.S."/>
            <person name="Smith S.M."/>
            <person name="Hou S."/>
            <person name="Nefedov M."/>
            <person name="de Jong P.J."/>
            <person name="Renfree M.B."/>
            <person name="Mardis E.R."/>
            <person name="Wilson R.K."/>
        </authorList>
    </citation>
    <scope>NUCLEOTIDE SEQUENCE [LARGE SCALE GENOMIC DNA]</scope>
    <source>
        <strain evidence="7 8">Glennie</strain>
    </source>
</reference>
<dbReference type="Ensembl" id="ENSOANT00000062539.1">
    <property type="protein sequence ID" value="ENSOANP00000052220.1"/>
    <property type="gene ID" value="ENSOANG00000050239.1"/>
</dbReference>
<dbReference type="InterPro" id="IPR002350">
    <property type="entry name" value="Kazal_dom"/>
</dbReference>
<reference evidence="7" key="2">
    <citation type="submission" date="2025-08" db="UniProtKB">
        <authorList>
            <consortium name="Ensembl"/>
        </authorList>
    </citation>
    <scope>IDENTIFICATION</scope>
    <source>
        <strain evidence="7">Glennie</strain>
    </source>
</reference>
<keyword evidence="4" id="KW-0722">Serine protease inhibitor</keyword>
<dbReference type="PANTHER" id="PTHR47729:SF1">
    <property type="entry name" value="OVOMUCOID-LIKE-RELATED"/>
    <property type="match status" value="1"/>
</dbReference>
<dbReference type="CDD" id="cd00104">
    <property type="entry name" value="KAZAL_FS"/>
    <property type="match status" value="1"/>
</dbReference>
<accession>A0A6I8PE95</accession>
<dbReference type="SMART" id="SM00280">
    <property type="entry name" value="KAZAL"/>
    <property type="match status" value="1"/>
</dbReference>
<keyword evidence="2" id="KW-0964">Secreted</keyword>
<evidence type="ECO:0000313" key="8">
    <source>
        <dbReference type="Proteomes" id="UP000002279"/>
    </source>
</evidence>
<protein>
    <recommendedName>
        <fullName evidence="6">Kazal-like domain-containing protein</fullName>
    </recommendedName>
</protein>
<evidence type="ECO:0000256" key="4">
    <source>
        <dbReference type="ARBA" id="ARBA00022900"/>
    </source>
</evidence>
<dbReference type="InterPro" id="IPR036058">
    <property type="entry name" value="Kazal_dom_sf"/>
</dbReference>
<dbReference type="GO" id="GO:0005576">
    <property type="term" value="C:extracellular region"/>
    <property type="evidence" value="ECO:0007669"/>
    <property type="project" value="UniProtKB-SubCell"/>
</dbReference>
<dbReference type="PANTHER" id="PTHR47729">
    <property type="entry name" value="SERINE PEPTIDASE INHIBITOR, KAZAL TYPE 2, TANDEM DUPLICATE 1-RELATED"/>
    <property type="match status" value="1"/>
</dbReference>
<dbReference type="InterPro" id="IPR051597">
    <property type="entry name" value="Bifunctional_prot_inhibitor"/>
</dbReference>
<evidence type="ECO:0000256" key="1">
    <source>
        <dbReference type="ARBA" id="ARBA00004613"/>
    </source>
</evidence>
<comment type="subcellular location">
    <subcellularLocation>
        <location evidence="1">Secreted</location>
    </subcellularLocation>
</comment>
<dbReference type="SUPFAM" id="SSF100895">
    <property type="entry name" value="Kazal-type serine protease inhibitors"/>
    <property type="match status" value="1"/>
</dbReference>
<dbReference type="Gene3D" id="3.30.60.30">
    <property type="match status" value="1"/>
</dbReference>
<proteinExistence type="predicted"/>
<dbReference type="Pfam" id="PF00050">
    <property type="entry name" value="Kazal_1"/>
    <property type="match status" value="1"/>
</dbReference>
<keyword evidence="8" id="KW-1185">Reference proteome</keyword>
<name>A0A6I8PE95_ORNAN</name>
<dbReference type="Bgee" id="ENSOANG00000050239">
    <property type="expression patterns" value="Expressed in adult mammalian kidney"/>
</dbReference>